<evidence type="ECO:0000313" key="2">
    <source>
        <dbReference type="Proteomes" id="UP000009134"/>
    </source>
</evidence>
<dbReference type="Proteomes" id="UP000009134">
    <property type="component" value="Chromosome"/>
</dbReference>
<dbReference type="eggNOG" id="ENOG5031CFJ">
    <property type="taxonomic scope" value="Bacteria"/>
</dbReference>
<protein>
    <submittedName>
        <fullName evidence="1">Uncharacterized protein</fullName>
    </submittedName>
</protein>
<dbReference type="STRING" id="279238.Saro_2721"/>
<proteinExistence type="predicted"/>
<keyword evidence="2" id="KW-1185">Reference proteome</keyword>
<dbReference type="KEGG" id="nar:Saro_2721"/>
<reference evidence="2" key="1">
    <citation type="submission" date="2006-01" db="EMBL/GenBank/DDBJ databases">
        <title>Complete sequence of Novosphingobium aromaticivorans DSM 12444.</title>
        <authorList>
            <consortium name="US DOE Joint Genome Institute"/>
            <person name="Copeland A."/>
            <person name="Lucas S."/>
            <person name="Lapidus A."/>
            <person name="Barry K."/>
            <person name="Detter J.C."/>
            <person name="Glavina T."/>
            <person name="Hammon N."/>
            <person name="Israni S."/>
            <person name="Pitluck S."/>
            <person name="Chain P."/>
            <person name="Malfatti S."/>
            <person name="Shin M."/>
            <person name="Vergez L."/>
            <person name="Schmutz J."/>
            <person name="Larimer F."/>
            <person name="Land M."/>
            <person name="Kyrpides N."/>
            <person name="Ivanova N."/>
            <person name="Fredrickson J."/>
            <person name="Balkwill D."/>
            <person name="Romine M.F."/>
            <person name="Richardson P."/>
        </authorList>
    </citation>
    <scope>NUCLEOTIDE SEQUENCE [LARGE SCALE GENOMIC DNA]</scope>
    <source>
        <strain evidence="2">ATCC 700278 / DSM 12444 / CCUG 56034 / CIP 105152 / NBRC 16084 / F199</strain>
    </source>
</reference>
<accession>Q2G4R6</accession>
<dbReference type="EMBL" id="CP000248">
    <property type="protein sequence ID" value="ABD27157.1"/>
    <property type="molecule type" value="Genomic_DNA"/>
</dbReference>
<organism evidence="1 2">
    <name type="scientific">Novosphingobium aromaticivorans (strain ATCC 700278 / DSM 12444 / CCUG 56034 / CIP 105152 / NBRC 16084 / F199)</name>
    <dbReference type="NCBI Taxonomy" id="279238"/>
    <lineage>
        <taxon>Bacteria</taxon>
        <taxon>Pseudomonadati</taxon>
        <taxon>Pseudomonadota</taxon>
        <taxon>Alphaproteobacteria</taxon>
        <taxon>Sphingomonadales</taxon>
        <taxon>Sphingomonadaceae</taxon>
        <taxon>Novosphingobium</taxon>
    </lineage>
</organism>
<evidence type="ECO:0000313" key="1">
    <source>
        <dbReference type="EMBL" id="ABD27157.1"/>
    </source>
</evidence>
<name>Q2G4R6_NOVAD</name>
<dbReference type="HOGENOM" id="CLU_101665_1_0_5"/>
<gene>
    <name evidence="1" type="ordered locus">Saro_2721</name>
</gene>
<sequence>MQHLIDDLRACASAGIWHAALALALSVPDICGGYDAPNAGSRARFVNWWNRHMAQKLVPTGARPLDARDIYALRCAMLHEGKGNIERQRARVAVAEFAFIRPPDGLVMHYNTFNNQLVLQVDLFCEQICRGAEEWLAIPGNARKVEAEPMMQVFDMRKGGFFRF</sequence>
<dbReference type="AlphaFoldDB" id="Q2G4R6"/>